<organism evidence="1">
    <name type="scientific">Tanacetum cinerariifolium</name>
    <name type="common">Dalmatian daisy</name>
    <name type="synonym">Chrysanthemum cinerariifolium</name>
    <dbReference type="NCBI Taxonomy" id="118510"/>
    <lineage>
        <taxon>Eukaryota</taxon>
        <taxon>Viridiplantae</taxon>
        <taxon>Streptophyta</taxon>
        <taxon>Embryophyta</taxon>
        <taxon>Tracheophyta</taxon>
        <taxon>Spermatophyta</taxon>
        <taxon>Magnoliopsida</taxon>
        <taxon>eudicotyledons</taxon>
        <taxon>Gunneridae</taxon>
        <taxon>Pentapetalae</taxon>
        <taxon>asterids</taxon>
        <taxon>campanulids</taxon>
        <taxon>Asterales</taxon>
        <taxon>Asteraceae</taxon>
        <taxon>Asteroideae</taxon>
        <taxon>Anthemideae</taxon>
        <taxon>Anthemidinae</taxon>
        <taxon>Tanacetum</taxon>
    </lineage>
</organism>
<accession>A0A699XXV2</accession>
<dbReference type="EMBL" id="BKCJ011939381">
    <property type="protein sequence ID" value="GFD62688.1"/>
    <property type="molecule type" value="Genomic_DNA"/>
</dbReference>
<evidence type="ECO:0000313" key="1">
    <source>
        <dbReference type="EMBL" id="GFD62688.1"/>
    </source>
</evidence>
<protein>
    <submittedName>
        <fullName evidence="1">Uncharacterized protein</fullName>
    </submittedName>
</protein>
<proteinExistence type="predicted"/>
<gene>
    <name evidence="1" type="ORF">Tci_934657</name>
</gene>
<sequence length="50" mass="5262">SKEQDIDLDALHKLASTSLRGDSTVEAAYTIYKASQDAHASSDAGHDAAE</sequence>
<comment type="caution">
    <text evidence="1">The sequence shown here is derived from an EMBL/GenBank/DDBJ whole genome shotgun (WGS) entry which is preliminary data.</text>
</comment>
<name>A0A699XXV2_TANCI</name>
<dbReference type="AlphaFoldDB" id="A0A699XXV2"/>
<feature type="non-terminal residue" evidence="1">
    <location>
        <position position="50"/>
    </location>
</feature>
<feature type="non-terminal residue" evidence="1">
    <location>
        <position position="1"/>
    </location>
</feature>
<reference evidence="1" key="1">
    <citation type="journal article" date="2019" name="Sci. Rep.">
        <title>Draft genome of Tanacetum cinerariifolium, the natural source of mosquito coil.</title>
        <authorList>
            <person name="Yamashiro T."/>
            <person name="Shiraishi A."/>
            <person name="Satake H."/>
            <person name="Nakayama K."/>
        </authorList>
    </citation>
    <scope>NUCLEOTIDE SEQUENCE</scope>
</reference>